<keyword evidence="3" id="KW-0804">Transcription</keyword>
<dbReference type="NCBIfam" id="NF033788">
    <property type="entry name" value="HTH_metalloreg"/>
    <property type="match status" value="1"/>
</dbReference>
<keyword evidence="1" id="KW-0805">Transcription regulation</keyword>
<evidence type="ECO:0000313" key="6">
    <source>
        <dbReference type="Proteomes" id="UP000285530"/>
    </source>
</evidence>
<reference evidence="5 6" key="1">
    <citation type="submission" date="2018-09" db="EMBL/GenBank/DDBJ databases">
        <title>Paracoccus onubensis nov. sp. a moderate halophilic bacterium isolated from Gruta de las Maravillas (Aracena, Spain).</title>
        <authorList>
            <person name="Jurado V."/>
            <person name="Gutierrez-Patricio S."/>
            <person name="Gonzalez-Pimentel J.L."/>
            <person name="Laiz L."/>
            <person name="Saiz-Jimenez C."/>
        </authorList>
    </citation>
    <scope>NUCLEOTIDE SEQUENCE [LARGE SCALE GENOMIC DNA]</scope>
    <source>
        <strain evidence="5 6">DSM 19484</strain>
    </source>
</reference>
<dbReference type="CDD" id="cd00090">
    <property type="entry name" value="HTH_ARSR"/>
    <property type="match status" value="1"/>
</dbReference>
<comment type="caution">
    <text evidence="5">The sequence shown here is derived from an EMBL/GenBank/DDBJ whole genome shotgun (WGS) entry which is preliminary data.</text>
</comment>
<evidence type="ECO:0000256" key="2">
    <source>
        <dbReference type="ARBA" id="ARBA00023125"/>
    </source>
</evidence>
<evidence type="ECO:0000313" key="5">
    <source>
        <dbReference type="EMBL" id="RJL05404.1"/>
    </source>
</evidence>
<dbReference type="Proteomes" id="UP000285530">
    <property type="component" value="Unassembled WGS sequence"/>
</dbReference>
<evidence type="ECO:0000256" key="1">
    <source>
        <dbReference type="ARBA" id="ARBA00023015"/>
    </source>
</evidence>
<dbReference type="Gene3D" id="1.10.10.10">
    <property type="entry name" value="Winged helix-like DNA-binding domain superfamily/Winged helix DNA-binding domain"/>
    <property type="match status" value="1"/>
</dbReference>
<sequence>MTAHDPRQPADPIPAPDMLERAAEASAFMKALAHEGRMMILCHLSSGEKTVSQLEELLGQRQAAVSQQLARLRAEGLVSCRREGKARLYSVADPRAAEVVALMYRLFCAS</sequence>
<dbReference type="PROSITE" id="PS50987">
    <property type="entry name" value="HTH_ARSR_2"/>
    <property type="match status" value="1"/>
</dbReference>
<dbReference type="PRINTS" id="PR00778">
    <property type="entry name" value="HTHARSR"/>
</dbReference>
<dbReference type="OrthoDB" id="194599at2"/>
<accession>A0A418ZY23</accession>
<dbReference type="InterPro" id="IPR001845">
    <property type="entry name" value="HTH_ArsR_DNA-bd_dom"/>
</dbReference>
<dbReference type="EMBL" id="QZEV01000024">
    <property type="protein sequence ID" value="RJL05404.1"/>
    <property type="molecule type" value="Genomic_DNA"/>
</dbReference>
<gene>
    <name evidence="5" type="ORF">D3P06_07015</name>
</gene>
<dbReference type="GO" id="GO:0003677">
    <property type="term" value="F:DNA binding"/>
    <property type="evidence" value="ECO:0007669"/>
    <property type="project" value="UniProtKB-KW"/>
</dbReference>
<evidence type="ECO:0000259" key="4">
    <source>
        <dbReference type="PROSITE" id="PS50987"/>
    </source>
</evidence>
<keyword evidence="2" id="KW-0238">DNA-binding</keyword>
<dbReference type="InterPro" id="IPR036390">
    <property type="entry name" value="WH_DNA-bd_sf"/>
</dbReference>
<dbReference type="GO" id="GO:0003700">
    <property type="term" value="F:DNA-binding transcription factor activity"/>
    <property type="evidence" value="ECO:0007669"/>
    <property type="project" value="InterPro"/>
</dbReference>
<dbReference type="SMART" id="SM00418">
    <property type="entry name" value="HTH_ARSR"/>
    <property type="match status" value="1"/>
</dbReference>
<protein>
    <submittedName>
        <fullName evidence="5">Transcriptional regulator</fullName>
    </submittedName>
</protein>
<name>A0A418ZY23_9RHOB</name>
<dbReference type="AlphaFoldDB" id="A0A418ZY23"/>
<keyword evidence="6" id="KW-1185">Reference proteome</keyword>
<dbReference type="InterPro" id="IPR011991">
    <property type="entry name" value="ArsR-like_HTH"/>
</dbReference>
<dbReference type="PANTHER" id="PTHR33154">
    <property type="entry name" value="TRANSCRIPTIONAL REGULATOR, ARSR FAMILY"/>
    <property type="match status" value="1"/>
</dbReference>
<evidence type="ECO:0000256" key="3">
    <source>
        <dbReference type="ARBA" id="ARBA00023163"/>
    </source>
</evidence>
<dbReference type="Pfam" id="PF01022">
    <property type="entry name" value="HTH_5"/>
    <property type="match status" value="1"/>
</dbReference>
<dbReference type="SUPFAM" id="SSF46785">
    <property type="entry name" value="Winged helix' DNA-binding domain"/>
    <property type="match status" value="1"/>
</dbReference>
<organism evidence="5 6">
    <name type="scientific">Paracoccus aestuarii</name>
    <dbReference type="NCBI Taxonomy" id="453842"/>
    <lineage>
        <taxon>Bacteria</taxon>
        <taxon>Pseudomonadati</taxon>
        <taxon>Pseudomonadota</taxon>
        <taxon>Alphaproteobacteria</taxon>
        <taxon>Rhodobacterales</taxon>
        <taxon>Paracoccaceae</taxon>
        <taxon>Paracoccus</taxon>
    </lineage>
</organism>
<dbReference type="PANTHER" id="PTHR33154:SF28">
    <property type="entry name" value="HTH-TYPE TRANSCRIPTIONAL REGULATOR YGAV-RELATED"/>
    <property type="match status" value="1"/>
</dbReference>
<dbReference type="InterPro" id="IPR036388">
    <property type="entry name" value="WH-like_DNA-bd_sf"/>
</dbReference>
<feature type="domain" description="HTH arsR-type" evidence="4">
    <location>
        <begin position="19"/>
        <end position="110"/>
    </location>
</feature>
<proteinExistence type="predicted"/>
<dbReference type="InterPro" id="IPR051081">
    <property type="entry name" value="HTH_MetalResp_TranReg"/>
</dbReference>
<dbReference type="RefSeq" id="WP_119885885.1">
    <property type="nucleotide sequence ID" value="NZ_CP067169.1"/>
</dbReference>